<dbReference type="RefSeq" id="WP_317081353.1">
    <property type="nucleotide sequence ID" value="NZ_JASVDY010000001.1"/>
</dbReference>
<keyword evidence="1" id="KW-0238">DNA-binding</keyword>
<proteinExistence type="predicted"/>
<comment type="caution">
    <text evidence="2">The sequence shown here is derived from an EMBL/GenBank/DDBJ whole genome shotgun (WGS) entry which is preliminary data.</text>
</comment>
<dbReference type="SUPFAM" id="SSF52172">
    <property type="entry name" value="CheY-like"/>
    <property type="match status" value="1"/>
</dbReference>
<evidence type="ECO:0008006" key="4">
    <source>
        <dbReference type="Google" id="ProtNLM"/>
    </source>
</evidence>
<accession>A0ABU3WB77</accession>
<dbReference type="SUPFAM" id="SSF46894">
    <property type="entry name" value="C-terminal effector domain of the bipartite response regulators"/>
    <property type="match status" value="1"/>
</dbReference>
<dbReference type="PANTHER" id="PTHR43214:SF37">
    <property type="entry name" value="TRANSCRIPTIONAL REGULATORY PROTEIN YDFI"/>
    <property type="match status" value="1"/>
</dbReference>
<evidence type="ECO:0000313" key="2">
    <source>
        <dbReference type="EMBL" id="MDV2467657.1"/>
    </source>
</evidence>
<organism evidence="2 3">
    <name type="scientific">Acinetobacter chinensis</name>
    <dbReference type="NCBI Taxonomy" id="2004650"/>
    <lineage>
        <taxon>Bacteria</taxon>
        <taxon>Pseudomonadati</taxon>
        <taxon>Pseudomonadota</taxon>
        <taxon>Gammaproteobacteria</taxon>
        <taxon>Moraxellales</taxon>
        <taxon>Moraxellaceae</taxon>
        <taxon>Acinetobacter</taxon>
    </lineage>
</organism>
<dbReference type="Proteomes" id="UP001278188">
    <property type="component" value="Unassembled WGS sequence"/>
</dbReference>
<protein>
    <recommendedName>
        <fullName evidence="4">DNA-binding response regulator</fullName>
    </recommendedName>
</protein>
<evidence type="ECO:0000313" key="3">
    <source>
        <dbReference type="Proteomes" id="UP001278188"/>
    </source>
</evidence>
<sequence length="204" mass="23197">MLRELVLPVPAMIMHHGDEPDSSLKHILTDIGYPDDLIFQSEQDDTAFKIMDRHLPNLLLVDLDTPLEVIQQLHRINQGMLIIGISGHDPMKILRAIHAGISGYLFTDQSPEQQKNQVIMTLRGGSPIDTEVAQLMLKCIGKTDLPFRFTNTEQEILNLAGHGIELEQISDDLHIPEYMIPGYIKNIYRKISMYQSDEQNCLCH</sequence>
<name>A0ABU3WB77_9GAMM</name>
<evidence type="ECO:0000256" key="1">
    <source>
        <dbReference type="ARBA" id="ARBA00023125"/>
    </source>
</evidence>
<reference evidence="2 3" key="1">
    <citation type="submission" date="2023-06" db="EMBL/GenBank/DDBJ databases">
        <title>Genomic Analysis of Acinetobacter Strains Recovered from South Australian Aquatic Samples provides Insights into the Circulation of Antibiotic Resistance determinants in the Environment.</title>
        <authorList>
            <person name="Tobin L."/>
            <person name="Jarocki V.M."/>
            <person name="Kenyon J."/>
            <person name="Drigo B."/>
            <person name="Donner E."/>
            <person name="Djordjevic S.P."/>
            <person name="Hamidian M."/>
        </authorList>
    </citation>
    <scope>NUCLEOTIDE SEQUENCE [LARGE SCALE GENOMIC DNA]</scope>
    <source>
        <strain evidence="2 3">SAAc652</strain>
    </source>
</reference>
<dbReference type="PANTHER" id="PTHR43214">
    <property type="entry name" value="TWO-COMPONENT RESPONSE REGULATOR"/>
    <property type="match status" value="1"/>
</dbReference>
<gene>
    <name evidence="2" type="ORF">QR674_01490</name>
</gene>
<dbReference type="EMBL" id="JASVDY010000001">
    <property type="protein sequence ID" value="MDV2467657.1"/>
    <property type="molecule type" value="Genomic_DNA"/>
</dbReference>
<dbReference type="Gene3D" id="3.40.50.2300">
    <property type="match status" value="1"/>
</dbReference>
<keyword evidence="3" id="KW-1185">Reference proteome</keyword>
<dbReference type="InterPro" id="IPR039420">
    <property type="entry name" value="WalR-like"/>
</dbReference>
<dbReference type="InterPro" id="IPR016032">
    <property type="entry name" value="Sig_transdc_resp-reg_C-effctor"/>
</dbReference>
<dbReference type="InterPro" id="IPR011006">
    <property type="entry name" value="CheY-like_superfamily"/>
</dbReference>